<evidence type="ECO:0000313" key="6">
    <source>
        <dbReference type="EMBL" id="MBG9377785.1"/>
    </source>
</evidence>
<evidence type="ECO:0000256" key="4">
    <source>
        <dbReference type="ARBA" id="ARBA00022837"/>
    </source>
</evidence>
<name>A0A931GWK8_9BACT</name>
<dbReference type="InterPro" id="IPR024607">
    <property type="entry name" value="Sulfatase_CS"/>
</dbReference>
<keyword evidence="4" id="KW-0106">Calcium</keyword>
<dbReference type="AlphaFoldDB" id="A0A931GWK8"/>
<evidence type="ECO:0000256" key="1">
    <source>
        <dbReference type="ARBA" id="ARBA00008779"/>
    </source>
</evidence>
<dbReference type="InterPro" id="IPR050738">
    <property type="entry name" value="Sulfatase"/>
</dbReference>
<evidence type="ECO:0000313" key="7">
    <source>
        <dbReference type="Proteomes" id="UP000628448"/>
    </source>
</evidence>
<dbReference type="PANTHER" id="PTHR42693:SF53">
    <property type="entry name" value="ENDO-4-O-SULFATASE"/>
    <property type="match status" value="1"/>
</dbReference>
<evidence type="ECO:0000256" key="3">
    <source>
        <dbReference type="ARBA" id="ARBA00022801"/>
    </source>
</evidence>
<dbReference type="Pfam" id="PF00884">
    <property type="entry name" value="Sulfatase"/>
    <property type="match status" value="1"/>
</dbReference>
<evidence type="ECO:0000259" key="5">
    <source>
        <dbReference type="Pfam" id="PF00884"/>
    </source>
</evidence>
<keyword evidence="7" id="KW-1185">Reference proteome</keyword>
<organism evidence="6 7">
    <name type="scientific">Panacibacter microcysteis</name>
    <dbReference type="NCBI Taxonomy" id="2793269"/>
    <lineage>
        <taxon>Bacteria</taxon>
        <taxon>Pseudomonadati</taxon>
        <taxon>Bacteroidota</taxon>
        <taxon>Chitinophagia</taxon>
        <taxon>Chitinophagales</taxon>
        <taxon>Chitinophagaceae</taxon>
        <taxon>Panacibacter</taxon>
    </lineage>
</organism>
<dbReference type="RefSeq" id="WP_196991853.1">
    <property type="nucleotide sequence ID" value="NZ_JADWYR010000002.1"/>
</dbReference>
<evidence type="ECO:0000256" key="2">
    <source>
        <dbReference type="ARBA" id="ARBA00022723"/>
    </source>
</evidence>
<proteinExistence type="inferred from homology"/>
<comment type="caution">
    <text evidence="6">The sequence shown here is derived from an EMBL/GenBank/DDBJ whole genome shotgun (WGS) entry which is preliminary data.</text>
</comment>
<accession>A0A931GWK8</accession>
<gene>
    <name evidence="6" type="ORF">I5907_16205</name>
</gene>
<sequence>MKVNVPKLLTRVFSVILISSIVWSCKKAAELSGSNAVVSADVSDAAAATGRPNIILILADDVGYGLPTVNGGQTYQTPNIDRLAAAGMRFTQCYGSPLCSPSRTMFMTGKYNFRNYNEWGILDLNEKMMSNVLQSAGYKTYVAGKWAFDGGDVSIKAHGFDSYSVWSAFLGDNGSHYKTPRIYENSGYLPDNVVRNQYGDDIFTDRVLSFIKDNRKNNFFVYFPITLCHSPYSPTPDDPQYAAWDPKSPSDSSYFPSMVKYMDKKIGMLADSLRAWRLFNNTILVFAGDNGTPHGIWFTQDGVYQEGSKSSTNTYGTHVPLIVTWPAGGVRGGQVNNNLIDFTDFTATAFEAAGISTPADYGPVDGVSFLNQLRGLPNTPREWVFCHYKPDTDAQNGNVVRRWINNTQYKLYDSTGRFYNVVLDPEEKRPIKPSKMTPAERALQAEFQSIMDTLH</sequence>
<feature type="domain" description="Sulfatase N-terminal" evidence="5">
    <location>
        <begin position="52"/>
        <end position="355"/>
    </location>
</feature>
<dbReference type="InterPro" id="IPR017850">
    <property type="entry name" value="Alkaline_phosphatase_core_sf"/>
</dbReference>
<dbReference type="Gene3D" id="3.40.720.10">
    <property type="entry name" value="Alkaline Phosphatase, subunit A"/>
    <property type="match status" value="1"/>
</dbReference>
<comment type="similarity">
    <text evidence="1">Belongs to the sulfatase family.</text>
</comment>
<reference evidence="6" key="1">
    <citation type="submission" date="2020-11" db="EMBL/GenBank/DDBJ databases">
        <title>Bacterial whole genome sequence for Panacibacter sp. DH6.</title>
        <authorList>
            <person name="Le V."/>
            <person name="Ko S."/>
            <person name="Ahn C.-Y."/>
            <person name="Oh H.-M."/>
        </authorList>
    </citation>
    <scope>NUCLEOTIDE SEQUENCE</scope>
    <source>
        <strain evidence="6">DH6</strain>
    </source>
</reference>
<dbReference type="GO" id="GO:0004065">
    <property type="term" value="F:arylsulfatase activity"/>
    <property type="evidence" value="ECO:0007669"/>
    <property type="project" value="TreeGrafter"/>
</dbReference>
<dbReference type="GO" id="GO:0046872">
    <property type="term" value="F:metal ion binding"/>
    <property type="evidence" value="ECO:0007669"/>
    <property type="project" value="UniProtKB-KW"/>
</dbReference>
<dbReference type="PROSITE" id="PS00523">
    <property type="entry name" value="SULFATASE_1"/>
    <property type="match status" value="1"/>
</dbReference>
<keyword evidence="2" id="KW-0479">Metal-binding</keyword>
<keyword evidence="3 6" id="KW-0378">Hydrolase</keyword>
<dbReference type="InterPro" id="IPR000917">
    <property type="entry name" value="Sulfatase_N"/>
</dbReference>
<dbReference type="PANTHER" id="PTHR42693">
    <property type="entry name" value="ARYLSULFATASE FAMILY MEMBER"/>
    <property type="match status" value="1"/>
</dbReference>
<protein>
    <submittedName>
        <fullName evidence="6">Sulfatase-like hydrolase/transferase</fullName>
    </submittedName>
</protein>
<dbReference type="Proteomes" id="UP000628448">
    <property type="component" value="Unassembled WGS sequence"/>
</dbReference>
<dbReference type="SUPFAM" id="SSF53649">
    <property type="entry name" value="Alkaline phosphatase-like"/>
    <property type="match status" value="1"/>
</dbReference>
<dbReference type="EMBL" id="JADWYR010000002">
    <property type="protein sequence ID" value="MBG9377785.1"/>
    <property type="molecule type" value="Genomic_DNA"/>
</dbReference>